<dbReference type="InterPro" id="IPR027417">
    <property type="entry name" value="P-loop_NTPase"/>
</dbReference>
<keyword evidence="6 15" id="KW-0347">Helicase</keyword>
<dbReference type="GO" id="GO:0005829">
    <property type="term" value="C:cytosol"/>
    <property type="evidence" value="ECO:0007669"/>
    <property type="project" value="TreeGrafter"/>
</dbReference>
<proteinExistence type="inferred from homology"/>
<dbReference type="Gene3D" id="1.10.486.10">
    <property type="entry name" value="PCRA, domain 4"/>
    <property type="match status" value="1"/>
</dbReference>
<evidence type="ECO:0000313" key="18">
    <source>
        <dbReference type="EMBL" id="KKP55352.1"/>
    </source>
</evidence>
<dbReference type="Pfam" id="PF13361">
    <property type="entry name" value="UvrD_C"/>
    <property type="match status" value="1"/>
</dbReference>
<dbReference type="EC" id="5.6.2.4" evidence="13"/>
<keyword evidence="3 15" id="KW-0547">Nucleotide-binding</keyword>
<keyword evidence="4" id="KW-0227">DNA damage</keyword>
<dbReference type="GO" id="GO:0033202">
    <property type="term" value="C:DNA helicase complex"/>
    <property type="evidence" value="ECO:0007669"/>
    <property type="project" value="TreeGrafter"/>
</dbReference>
<evidence type="ECO:0000313" key="19">
    <source>
        <dbReference type="Proteomes" id="UP000034488"/>
    </source>
</evidence>
<feature type="domain" description="UvrD-like helicase ATP-binding" evidence="16">
    <location>
        <begin position="3"/>
        <end position="312"/>
    </location>
</feature>
<dbReference type="InterPro" id="IPR014017">
    <property type="entry name" value="DNA_helicase_UvrD-like_C"/>
</dbReference>
<evidence type="ECO:0000256" key="6">
    <source>
        <dbReference type="ARBA" id="ARBA00022806"/>
    </source>
</evidence>
<evidence type="ECO:0000256" key="12">
    <source>
        <dbReference type="ARBA" id="ARBA00034617"/>
    </source>
</evidence>
<evidence type="ECO:0000256" key="9">
    <source>
        <dbReference type="ARBA" id="ARBA00023125"/>
    </source>
</evidence>
<dbReference type="CDD" id="cd17932">
    <property type="entry name" value="DEXQc_UvrD"/>
    <property type="match status" value="1"/>
</dbReference>
<dbReference type="PROSITE" id="PS51217">
    <property type="entry name" value="UVRD_HELICASE_CTER"/>
    <property type="match status" value="1"/>
</dbReference>
<dbReference type="InterPro" id="IPR000212">
    <property type="entry name" value="DNA_helicase_UvrD/REP"/>
</dbReference>
<dbReference type="GO" id="GO:0004527">
    <property type="term" value="F:exonuclease activity"/>
    <property type="evidence" value="ECO:0007669"/>
    <property type="project" value="UniProtKB-KW"/>
</dbReference>
<evidence type="ECO:0000256" key="4">
    <source>
        <dbReference type="ARBA" id="ARBA00022763"/>
    </source>
</evidence>
<evidence type="ECO:0000256" key="15">
    <source>
        <dbReference type="PROSITE-ProRule" id="PRU00560"/>
    </source>
</evidence>
<evidence type="ECO:0000256" key="11">
    <source>
        <dbReference type="ARBA" id="ARBA00023235"/>
    </source>
</evidence>
<keyword evidence="11" id="KW-0413">Isomerase</keyword>
<evidence type="ECO:0000256" key="1">
    <source>
        <dbReference type="ARBA" id="ARBA00009922"/>
    </source>
</evidence>
<dbReference type="Gene3D" id="3.90.320.10">
    <property type="match status" value="1"/>
</dbReference>
<comment type="catalytic activity">
    <reaction evidence="12">
        <text>Couples ATP hydrolysis with the unwinding of duplex DNA by translocating in the 3'-5' direction.</text>
        <dbReference type="EC" id="5.6.2.4"/>
    </reaction>
</comment>
<evidence type="ECO:0000256" key="2">
    <source>
        <dbReference type="ARBA" id="ARBA00022722"/>
    </source>
</evidence>
<dbReference type="InterPro" id="IPR014016">
    <property type="entry name" value="UvrD-like_ATP-bd"/>
</dbReference>
<gene>
    <name evidence="18" type="ORF">UR47_C0002G0069</name>
</gene>
<evidence type="ECO:0000256" key="13">
    <source>
        <dbReference type="ARBA" id="ARBA00034808"/>
    </source>
</evidence>
<dbReference type="InterPro" id="IPR013986">
    <property type="entry name" value="DExx_box_DNA_helicase_dom_sf"/>
</dbReference>
<dbReference type="Gene3D" id="1.10.10.160">
    <property type="match status" value="1"/>
</dbReference>
<dbReference type="GO" id="GO:0043138">
    <property type="term" value="F:3'-5' DNA helicase activity"/>
    <property type="evidence" value="ECO:0007669"/>
    <property type="project" value="UniProtKB-EC"/>
</dbReference>
<comment type="similarity">
    <text evidence="1">Belongs to the helicase family. UvrD subfamily.</text>
</comment>
<feature type="binding site" evidence="15">
    <location>
        <begin position="24"/>
        <end position="31"/>
    </location>
    <ligand>
        <name>ATP</name>
        <dbReference type="ChEBI" id="CHEBI:30616"/>
    </ligand>
</feature>
<dbReference type="SUPFAM" id="SSF52540">
    <property type="entry name" value="P-loop containing nucleoside triphosphate hydrolases"/>
    <property type="match status" value="1"/>
</dbReference>
<dbReference type="InterPro" id="IPR011604">
    <property type="entry name" value="PDDEXK-like_dom_sf"/>
</dbReference>
<keyword evidence="5 15" id="KW-0378">Hydrolase</keyword>
<protein>
    <recommendedName>
        <fullName evidence="13">DNA 3'-5' helicase</fullName>
        <ecNumber evidence="13">5.6.2.4</ecNumber>
    </recommendedName>
</protein>
<dbReference type="EMBL" id="LBPI01000002">
    <property type="protein sequence ID" value="KKP55352.1"/>
    <property type="molecule type" value="Genomic_DNA"/>
</dbReference>
<dbReference type="PATRIC" id="fig|1619088.3.peg.149"/>
<sequence length="1027" mass="118273">MNINLNSNQKLAVEHKKGALLIIAGAGTGKTAVITQRVLHIINNKWAKPEEILALTFTDKAAEEMLGRVEENLPLGYGDIWISTFHSFCDRILRQEGHYIGLDTNYSMMSTAQAYILFRKNLFNFSLKKFRPYGNPTKFIDDILKHFSRLQDEDVSPEEYLKYAKSLSKSGTAKKEEAEDIKELATVYDEYTQLKIANSKIDFGDLIIFTIKLFREKPNLLEKYKKKFKYILVDEFQDTNYTQNVLVNILAGLDPRNDLQKIGKINPNLTVVGDDDQAIYKFRGAAISNILQFKQYYPKAKEVVLTENYRSRQEILDSSYTLIKHNNPYRLEVTEKIEKKLISKTTYDPDDDSVNLVVAQDGDTEGEWIAKEILTLTGYSESTDVEKTQKYDQQGQSAFVELQPDRKYKFSDIAILIRANAHGDSIVQNLRYLGIPYKIGGSRGLYFRDEIKVLISFLKVLTDFTDEISMFRVLSMEEWNLSPREYLDINRLSRKERISLLEELEGMFGISIGKSMDFELSNIAEQILSKEAQEGLKSFLTIFNDCVKMLKENTPTGEILFHFVQESGYLKDMVKEESSEAQFKVNNLSKFFNSIKEYERNNPDGNLFEYVDYLNYSLEIGDSPLVDQMDLAEYDAVNILTVHSAKGLEFPVVFLVNLISDRFPSQNRRDTIPIPDGLIKESLTGLSEVEEHLQEERRLFYVGATRAKEKLYLTAANFYGNAKRKKKGSVFLQEILDRDIKEEFEKPQILKSEKDVNMYVQKQKEENLIRDMKIVTGEKVSYSQVNTYQECPKKYEYSYVLNIPSAPNSALSFGSTIHNTLKDFYTLFQRSKEGLGIEDIPTKEDLLNLFEKNWTKGGYQNKEHELQRKESGRKMMSEFYDKLFNKEQNPYRLEQSFTVGLPGSSFVGKIDRMDLIEIANGIPNVEIIDYKTGKEKGSADIKKDLQLPLYALFAEQSLGVKVVKAKYLFVEAGTEVEVDISPERKEEAKENVLEVIAKIKEQEFIATPDIFKCKHCDYKYICPYAIL</sequence>
<evidence type="ECO:0000256" key="14">
    <source>
        <dbReference type="ARBA" id="ARBA00048988"/>
    </source>
</evidence>
<feature type="domain" description="UvrD-like helicase C-terminal" evidence="17">
    <location>
        <begin position="313"/>
        <end position="647"/>
    </location>
</feature>
<dbReference type="Proteomes" id="UP000034488">
    <property type="component" value="Unassembled WGS sequence"/>
</dbReference>
<evidence type="ECO:0000259" key="17">
    <source>
        <dbReference type="PROSITE" id="PS51217"/>
    </source>
</evidence>
<dbReference type="Pfam" id="PF12705">
    <property type="entry name" value="PDDEXK_1"/>
    <property type="match status" value="1"/>
</dbReference>
<reference evidence="18 19" key="1">
    <citation type="journal article" date="2015" name="Nature">
        <title>rRNA introns, odd ribosomes, and small enigmatic genomes across a large radiation of phyla.</title>
        <authorList>
            <person name="Brown C.T."/>
            <person name="Hug L.A."/>
            <person name="Thomas B.C."/>
            <person name="Sharon I."/>
            <person name="Castelle C.J."/>
            <person name="Singh A."/>
            <person name="Wilkins M.J."/>
            <person name="Williams K.H."/>
            <person name="Banfield J.F."/>
        </authorList>
    </citation>
    <scope>NUCLEOTIDE SEQUENCE [LARGE SCALE GENOMIC DNA]</scope>
</reference>
<accession>A0A0G0DIZ8</accession>
<organism evidence="18 19">
    <name type="scientific">candidate division WS6 bacterium GW2011_GWB1_33_6</name>
    <dbReference type="NCBI Taxonomy" id="1619088"/>
    <lineage>
        <taxon>Bacteria</taxon>
        <taxon>Candidatus Dojkabacteria</taxon>
    </lineage>
</organism>
<dbReference type="PANTHER" id="PTHR11070">
    <property type="entry name" value="UVRD / RECB / PCRA DNA HELICASE FAMILY MEMBER"/>
    <property type="match status" value="1"/>
</dbReference>
<dbReference type="InterPro" id="IPR038726">
    <property type="entry name" value="PDDEXK_AddAB-type"/>
</dbReference>
<evidence type="ECO:0000256" key="7">
    <source>
        <dbReference type="ARBA" id="ARBA00022839"/>
    </source>
</evidence>
<evidence type="ECO:0000259" key="16">
    <source>
        <dbReference type="PROSITE" id="PS51198"/>
    </source>
</evidence>
<dbReference type="GO" id="GO:0005524">
    <property type="term" value="F:ATP binding"/>
    <property type="evidence" value="ECO:0007669"/>
    <property type="project" value="UniProtKB-UniRule"/>
</dbReference>
<dbReference type="PROSITE" id="PS51198">
    <property type="entry name" value="UVRD_HELICASE_ATP_BIND"/>
    <property type="match status" value="1"/>
</dbReference>
<keyword evidence="2" id="KW-0540">Nuclease</keyword>
<keyword evidence="10" id="KW-0234">DNA repair</keyword>
<keyword evidence="7" id="KW-0269">Exonuclease</keyword>
<dbReference type="Pfam" id="PF00580">
    <property type="entry name" value="UvrD-helicase"/>
    <property type="match status" value="1"/>
</dbReference>
<dbReference type="PANTHER" id="PTHR11070:SF48">
    <property type="entry name" value="ATP-DEPENDENT HELICASE_NUCLEASE SUBUNIT A"/>
    <property type="match status" value="1"/>
</dbReference>
<keyword evidence="8 15" id="KW-0067">ATP-binding</keyword>
<keyword evidence="9" id="KW-0238">DNA-binding</keyword>
<name>A0A0G0DIZ8_9BACT</name>
<comment type="caution">
    <text evidence="18">The sequence shown here is derived from an EMBL/GenBank/DDBJ whole genome shotgun (WGS) entry which is preliminary data.</text>
</comment>
<dbReference type="GO" id="GO:0000725">
    <property type="term" value="P:recombinational repair"/>
    <property type="evidence" value="ECO:0007669"/>
    <property type="project" value="TreeGrafter"/>
</dbReference>
<dbReference type="GO" id="GO:0003677">
    <property type="term" value="F:DNA binding"/>
    <property type="evidence" value="ECO:0007669"/>
    <property type="project" value="UniProtKB-KW"/>
</dbReference>
<evidence type="ECO:0000256" key="10">
    <source>
        <dbReference type="ARBA" id="ARBA00023204"/>
    </source>
</evidence>
<evidence type="ECO:0000256" key="5">
    <source>
        <dbReference type="ARBA" id="ARBA00022801"/>
    </source>
</evidence>
<dbReference type="AlphaFoldDB" id="A0A0G0DIZ8"/>
<dbReference type="Gene3D" id="3.40.50.300">
    <property type="entry name" value="P-loop containing nucleotide triphosphate hydrolases"/>
    <property type="match status" value="2"/>
</dbReference>
<evidence type="ECO:0000256" key="3">
    <source>
        <dbReference type="ARBA" id="ARBA00022741"/>
    </source>
</evidence>
<comment type="catalytic activity">
    <reaction evidence="14">
        <text>ATP + H2O = ADP + phosphate + H(+)</text>
        <dbReference type="Rhea" id="RHEA:13065"/>
        <dbReference type="ChEBI" id="CHEBI:15377"/>
        <dbReference type="ChEBI" id="CHEBI:15378"/>
        <dbReference type="ChEBI" id="CHEBI:30616"/>
        <dbReference type="ChEBI" id="CHEBI:43474"/>
        <dbReference type="ChEBI" id="CHEBI:456216"/>
        <dbReference type="EC" id="5.6.2.4"/>
    </reaction>
</comment>
<evidence type="ECO:0000256" key="8">
    <source>
        <dbReference type="ARBA" id="ARBA00022840"/>
    </source>
</evidence>